<dbReference type="Proteomes" id="UP000217999">
    <property type="component" value="Unassembled WGS sequence"/>
</dbReference>
<evidence type="ECO:0000313" key="2">
    <source>
        <dbReference type="Proteomes" id="UP000217999"/>
    </source>
</evidence>
<comment type="caution">
    <text evidence="1">The sequence shown here is derived from an EMBL/GenBank/DDBJ whole genome shotgun (WGS) entry which is preliminary data.</text>
</comment>
<name>A0A2A2AEJ5_9BURK</name>
<protein>
    <submittedName>
        <fullName evidence="1">Uncharacterized protein</fullName>
    </submittedName>
</protein>
<proteinExistence type="predicted"/>
<organism evidence="1 2">
    <name type="scientific">Vandammella animalimorsus</name>
    <dbReference type="NCBI Taxonomy" id="2029117"/>
    <lineage>
        <taxon>Bacteria</taxon>
        <taxon>Pseudomonadati</taxon>
        <taxon>Pseudomonadota</taxon>
        <taxon>Betaproteobacteria</taxon>
        <taxon>Burkholderiales</taxon>
        <taxon>Comamonadaceae</taxon>
        <taxon>Vandammella</taxon>
    </lineage>
</organism>
<accession>A0A2A2AEJ5</accession>
<sequence length="60" mass="6662">MSAAACCQALQAGSGANSLYCAPSCCSTAFPIAHHARPWAWRWHVRSLRALHRQRALLWL</sequence>
<dbReference type="AlphaFoldDB" id="A0A2A2AEJ5"/>
<dbReference type="EMBL" id="NSJF01000001">
    <property type="protein sequence ID" value="PAT36154.1"/>
    <property type="molecule type" value="Genomic_DNA"/>
</dbReference>
<evidence type="ECO:0000313" key="1">
    <source>
        <dbReference type="EMBL" id="PAT36154.1"/>
    </source>
</evidence>
<gene>
    <name evidence="1" type="ORF">CK620_02780</name>
</gene>
<reference evidence="1 2" key="1">
    <citation type="submission" date="2017-08" db="EMBL/GenBank/DDBJ databases">
        <title>WGS of Clinical strains of the CDC Group NO-1 linked to zoonotic infections in humans.</title>
        <authorList>
            <person name="Bernier A.-M."/>
            <person name="Bernard K."/>
        </authorList>
    </citation>
    <scope>NUCLEOTIDE SEQUENCE [LARGE SCALE GENOMIC DNA]</scope>
    <source>
        <strain evidence="1 2">NML03-0146</strain>
    </source>
</reference>